<dbReference type="SMART" id="SM01117">
    <property type="entry name" value="Cyt-b5"/>
    <property type="match status" value="1"/>
</dbReference>
<comment type="similarity">
    <text evidence="18">In the N-terminal section; belongs to the cytochrome b5 family.</text>
</comment>
<dbReference type="EC" id="1.1.2.3" evidence="19"/>
<evidence type="ECO:0000256" key="14">
    <source>
        <dbReference type="ARBA" id="ARBA00023004"/>
    </source>
</evidence>
<dbReference type="HOGENOM" id="CLU_020639_1_1_1"/>
<dbReference type="OrthoDB" id="1925334at2759"/>
<comment type="similarity">
    <text evidence="17">In the C-terminal section; belongs to the FMN-dependent alpha-hydroxy acid dehydrogenase family.</text>
</comment>
<proteinExistence type="inferred from homology"/>
<protein>
    <recommendedName>
        <fullName evidence="20">L-lactate dehydrogenase (cytochrome)</fullName>
        <ecNumber evidence="19">1.1.2.3</ecNumber>
    </recommendedName>
    <alternativeName>
        <fullName evidence="22">Cytochrome b2</fullName>
    </alternativeName>
    <alternativeName>
        <fullName evidence="21">Flavocytochrome b2</fullName>
    </alternativeName>
    <alternativeName>
        <fullName evidence="23">L-lactate ferricytochrome c oxidoreductase</fullName>
    </alternativeName>
</protein>
<dbReference type="GeneID" id="8291614"/>
<name>C5DES6_LACTC</name>
<evidence type="ECO:0000256" key="9">
    <source>
        <dbReference type="ARBA" id="ARBA00022660"/>
    </source>
</evidence>
<keyword evidence="9" id="KW-0679">Respiratory chain</keyword>
<evidence type="ECO:0000313" key="27">
    <source>
        <dbReference type="Proteomes" id="UP000002036"/>
    </source>
</evidence>
<evidence type="ECO:0000256" key="20">
    <source>
        <dbReference type="ARBA" id="ARBA00068515"/>
    </source>
</evidence>
<dbReference type="InterPro" id="IPR036400">
    <property type="entry name" value="Cyt_B5-like_heme/steroid_sf"/>
</dbReference>
<dbReference type="Pfam" id="PF01070">
    <property type="entry name" value="FMN_dh"/>
    <property type="match status" value="1"/>
</dbReference>
<dbReference type="GO" id="GO:0005758">
    <property type="term" value="C:mitochondrial intermembrane space"/>
    <property type="evidence" value="ECO:0007669"/>
    <property type="project" value="UniProtKB-SubCell"/>
</dbReference>
<evidence type="ECO:0000256" key="4">
    <source>
        <dbReference type="ARBA" id="ARBA00011881"/>
    </source>
</evidence>
<evidence type="ECO:0000256" key="3">
    <source>
        <dbReference type="ARBA" id="ARBA00004569"/>
    </source>
</evidence>
<evidence type="ECO:0000256" key="8">
    <source>
        <dbReference type="ARBA" id="ARBA00022643"/>
    </source>
</evidence>
<dbReference type="Gene3D" id="3.20.20.70">
    <property type="entry name" value="Aldolase class I"/>
    <property type="match status" value="1"/>
</dbReference>
<dbReference type="GO" id="GO:0046872">
    <property type="term" value="F:metal ion binding"/>
    <property type="evidence" value="ECO:0007669"/>
    <property type="project" value="UniProtKB-KW"/>
</dbReference>
<dbReference type="PROSITE" id="PS00557">
    <property type="entry name" value="FMN_HYDROXY_ACID_DH_1"/>
    <property type="match status" value="1"/>
</dbReference>
<dbReference type="Pfam" id="PF00173">
    <property type="entry name" value="Cyt-b5"/>
    <property type="match status" value="1"/>
</dbReference>
<evidence type="ECO:0000256" key="23">
    <source>
        <dbReference type="ARBA" id="ARBA00078938"/>
    </source>
</evidence>
<dbReference type="eggNOG" id="KOG0537">
    <property type="taxonomic scope" value="Eukaryota"/>
</dbReference>
<evidence type="ECO:0000256" key="22">
    <source>
        <dbReference type="ARBA" id="ARBA00078774"/>
    </source>
</evidence>
<comment type="subcellular location">
    <subcellularLocation>
        <location evidence="3">Mitochondrion intermembrane space</location>
    </subcellularLocation>
</comment>
<keyword evidence="13" id="KW-0560">Oxidoreductase</keyword>
<reference evidence="26 27" key="1">
    <citation type="journal article" date="2009" name="Genome Res.">
        <title>Comparative genomics of protoploid Saccharomycetaceae.</title>
        <authorList>
            <consortium name="The Genolevures Consortium"/>
            <person name="Souciet J.-L."/>
            <person name="Dujon B."/>
            <person name="Gaillardin C."/>
            <person name="Johnston M."/>
            <person name="Baret P.V."/>
            <person name="Cliften P."/>
            <person name="Sherman D.J."/>
            <person name="Weissenbach J."/>
            <person name="Westhof E."/>
            <person name="Wincker P."/>
            <person name="Jubin C."/>
            <person name="Poulain J."/>
            <person name="Barbe V."/>
            <person name="Segurens B."/>
            <person name="Artiguenave F."/>
            <person name="Anthouard V."/>
            <person name="Vacherie B."/>
            <person name="Val M.-E."/>
            <person name="Fulton R.S."/>
            <person name="Minx P."/>
            <person name="Wilson R."/>
            <person name="Durrens P."/>
            <person name="Jean G."/>
            <person name="Marck C."/>
            <person name="Martin T."/>
            <person name="Nikolski M."/>
            <person name="Rolland T."/>
            <person name="Seret M.-L."/>
            <person name="Casaregola S."/>
            <person name="Despons L."/>
            <person name="Fairhead C."/>
            <person name="Fischer G."/>
            <person name="Lafontaine I."/>
            <person name="Leh V."/>
            <person name="Lemaire M."/>
            <person name="de Montigny J."/>
            <person name="Neuveglise C."/>
            <person name="Thierry A."/>
            <person name="Blanc-Lenfle I."/>
            <person name="Bleykasten C."/>
            <person name="Diffels J."/>
            <person name="Fritsch E."/>
            <person name="Frangeul L."/>
            <person name="Goeffon A."/>
            <person name="Jauniaux N."/>
            <person name="Kachouri-Lafond R."/>
            <person name="Payen C."/>
            <person name="Potier S."/>
            <person name="Pribylova L."/>
            <person name="Ozanne C."/>
            <person name="Richard G.-F."/>
            <person name="Sacerdot C."/>
            <person name="Straub M.-L."/>
            <person name="Talla E."/>
        </authorList>
    </citation>
    <scope>NUCLEOTIDE SEQUENCE [LARGE SCALE GENOMIC DNA]</scope>
    <source>
        <strain evidence="27">ATCC 56472 / CBS 6340 / NRRL Y-8284</strain>
    </source>
</reference>
<dbReference type="FunFam" id="3.20.20.70:FF:000062">
    <property type="entry name" value="Cytochrome b2, mitochondrial, putative"/>
    <property type="match status" value="1"/>
</dbReference>
<comment type="subunit">
    <text evidence="4">Homotetramer.</text>
</comment>
<keyword evidence="12" id="KW-0249">Electron transport</keyword>
<dbReference type="FunFam" id="3.10.120.10:FF:000009">
    <property type="entry name" value="Cytochrome b2, mitochondrial, putative"/>
    <property type="match status" value="1"/>
</dbReference>
<accession>C5DES6</accession>
<dbReference type="RefSeq" id="XP_002552725.1">
    <property type="nucleotide sequence ID" value="XM_002552679.1"/>
</dbReference>
<evidence type="ECO:0000256" key="16">
    <source>
        <dbReference type="ARBA" id="ARBA00052399"/>
    </source>
</evidence>
<dbReference type="PANTHER" id="PTHR10578:SF148">
    <property type="entry name" value="L-LACTATE DEHYDROGENASE (CYTOCHROME)"/>
    <property type="match status" value="1"/>
</dbReference>
<dbReference type="eggNOG" id="KOG0538">
    <property type="taxonomic scope" value="Eukaryota"/>
</dbReference>
<gene>
    <name evidence="26" type="ordered locus">KLTH0C11770g</name>
</gene>
<keyword evidence="11" id="KW-0809">Transit peptide</keyword>
<keyword evidence="15" id="KW-0496">Mitochondrion</keyword>
<evidence type="ECO:0000256" key="21">
    <source>
        <dbReference type="ARBA" id="ARBA00075949"/>
    </source>
</evidence>
<evidence type="ECO:0000256" key="11">
    <source>
        <dbReference type="ARBA" id="ARBA00022946"/>
    </source>
</evidence>
<evidence type="ECO:0000259" key="25">
    <source>
        <dbReference type="PROSITE" id="PS51349"/>
    </source>
</evidence>
<dbReference type="InterPro" id="IPR001199">
    <property type="entry name" value="Cyt_B5-like_heme/steroid-bd"/>
</dbReference>
<dbReference type="KEGG" id="lth:KLTH0C11770g"/>
<evidence type="ECO:0000256" key="10">
    <source>
        <dbReference type="ARBA" id="ARBA00022723"/>
    </source>
</evidence>
<evidence type="ECO:0000259" key="24">
    <source>
        <dbReference type="PROSITE" id="PS50255"/>
    </source>
</evidence>
<dbReference type="Gene3D" id="3.10.120.10">
    <property type="entry name" value="Cytochrome b5-like heme/steroid binding domain"/>
    <property type="match status" value="1"/>
</dbReference>
<evidence type="ECO:0000256" key="17">
    <source>
        <dbReference type="ARBA" id="ARBA00061137"/>
    </source>
</evidence>
<organism evidence="26 27">
    <name type="scientific">Lachancea thermotolerans (strain ATCC 56472 / CBS 6340 / NRRL Y-8284)</name>
    <name type="common">Yeast</name>
    <name type="synonym">Kluyveromyces thermotolerans</name>
    <dbReference type="NCBI Taxonomy" id="559295"/>
    <lineage>
        <taxon>Eukaryota</taxon>
        <taxon>Fungi</taxon>
        <taxon>Dikarya</taxon>
        <taxon>Ascomycota</taxon>
        <taxon>Saccharomycotina</taxon>
        <taxon>Saccharomycetes</taxon>
        <taxon>Saccharomycetales</taxon>
        <taxon>Saccharomycetaceae</taxon>
        <taxon>Lachancea</taxon>
    </lineage>
</organism>
<dbReference type="GO" id="GO:0004460">
    <property type="term" value="F:L-lactate dehydrogenase (cytochrome) activity"/>
    <property type="evidence" value="ECO:0007669"/>
    <property type="project" value="UniProtKB-EC"/>
</dbReference>
<evidence type="ECO:0000256" key="13">
    <source>
        <dbReference type="ARBA" id="ARBA00023002"/>
    </source>
</evidence>
<dbReference type="PROSITE" id="PS50255">
    <property type="entry name" value="CYTOCHROME_B5_2"/>
    <property type="match status" value="1"/>
</dbReference>
<keyword evidence="6" id="KW-0349">Heme</keyword>
<dbReference type="OMA" id="FHAKDVF"/>
<evidence type="ECO:0000256" key="12">
    <source>
        <dbReference type="ARBA" id="ARBA00022982"/>
    </source>
</evidence>
<dbReference type="EMBL" id="CU928167">
    <property type="protein sequence ID" value="CAR22287.1"/>
    <property type="molecule type" value="Genomic_DNA"/>
</dbReference>
<sequence>MMRLQELRNQRYRDLNLRIRITQSEISTSRTVVTTALPVLMFRLISQKTHVSLSRLFLRGQWRAFSKGAGFRGTQRVKRLSSHVALFTALAGLTYILGPGREISLIKNDAAKHSKRRHVSATEVIRHNKEDDCWVVIDGYVYDVTAFIDQHPGGSAVIRGNAGKDVSALFSALHPPDVIQKYIPETQRLGPLEDQMPSDRICSPPAIGETVEDIQRKEELRQKLLDLNSLLNLYDFEYLASQILANQAWAYYSSASDDEFTYRENHAAYHRIFFKPRVLVNVKNVDISTEMLGFKVSVPFYVSATALVKLGNPEEGEKDIARGCGQGEHKCPQMISTFASCSLQEIVEAAPSKEQIQWLQLYVNTNRSATESLLREAETLGLRAIFLTVDTPASGRREKDMKLKFISSNAPQNARAAKNKSSRGASQALASFIDPTLTWEDVAELKTKTNLPVVIKGVQCVEDVLKAAEIGVDGVVISNHGGRQLDFSRAPLEVLADTMPILKEKHLDDKLEVFIDGGVRRGTDILKALCLGAKGVGLGRPFLYANSCYGKDGVEKAISMLAEELQCSMRLLGAKSIKELGPELLDVTGLKNRSIEIPGDSLCNTVYQKPDFARFVEK</sequence>
<dbReference type="InterPro" id="IPR037396">
    <property type="entry name" value="FMN_HAD"/>
</dbReference>
<dbReference type="InterPro" id="IPR008259">
    <property type="entry name" value="FMN_hydac_DH_AS"/>
</dbReference>
<dbReference type="Proteomes" id="UP000002036">
    <property type="component" value="Chromosome C"/>
</dbReference>
<comment type="cofactor">
    <cofactor evidence="2">
        <name>heme b</name>
        <dbReference type="ChEBI" id="CHEBI:60344"/>
    </cofactor>
</comment>
<evidence type="ECO:0000256" key="15">
    <source>
        <dbReference type="ARBA" id="ARBA00023128"/>
    </source>
</evidence>
<dbReference type="InParanoid" id="C5DES6"/>
<keyword evidence="14" id="KW-0408">Iron</keyword>
<dbReference type="PANTHER" id="PTHR10578">
    <property type="entry name" value="S -2-HYDROXY-ACID OXIDASE-RELATED"/>
    <property type="match status" value="1"/>
</dbReference>
<dbReference type="InterPro" id="IPR037458">
    <property type="entry name" value="L-MDH/L-LDH_FMN-bd"/>
</dbReference>
<dbReference type="SUPFAM" id="SSF55856">
    <property type="entry name" value="Cytochrome b5-like heme/steroid binding domain"/>
    <property type="match status" value="1"/>
</dbReference>
<dbReference type="PROSITE" id="PS51349">
    <property type="entry name" value="FMN_HYDROXY_ACID_DH_2"/>
    <property type="match status" value="1"/>
</dbReference>
<feature type="domain" description="FMN hydroxy acid dehydrogenase" evidence="25">
    <location>
        <begin position="225"/>
        <end position="590"/>
    </location>
</feature>
<dbReference type="AlphaFoldDB" id="C5DES6"/>
<dbReference type="STRING" id="559295.C5DES6"/>
<comment type="catalytic activity">
    <reaction evidence="16">
        <text>(S)-lactate + 2 Fe(III)-[cytochrome c] = 2 Fe(II)-[cytochrome c] + pyruvate + 2 H(+)</text>
        <dbReference type="Rhea" id="RHEA:19909"/>
        <dbReference type="Rhea" id="RHEA-COMP:10350"/>
        <dbReference type="Rhea" id="RHEA-COMP:14399"/>
        <dbReference type="ChEBI" id="CHEBI:15361"/>
        <dbReference type="ChEBI" id="CHEBI:15378"/>
        <dbReference type="ChEBI" id="CHEBI:16651"/>
        <dbReference type="ChEBI" id="CHEBI:29033"/>
        <dbReference type="ChEBI" id="CHEBI:29034"/>
        <dbReference type="EC" id="1.1.2.3"/>
    </reaction>
    <physiologicalReaction direction="left-to-right" evidence="16">
        <dbReference type="Rhea" id="RHEA:19910"/>
    </physiologicalReaction>
</comment>
<keyword evidence="8" id="KW-0288">FMN</keyword>
<dbReference type="InterPro" id="IPR013785">
    <property type="entry name" value="Aldolase_TIM"/>
</dbReference>
<feature type="domain" description="Cytochrome b5 heme-binding" evidence="24">
    <location>
        <begin position="116"/>
        <end position="193"/>
    </location>
</feature>
<comment type="cofactor">
    <cofactor evidence="1">
        <name>FMN</name>
        <dbReference type="ChEBI" id="CHEBI:58210"/>
    </cofactor>
</comment>
<keyword evidence="5" id="KW-0813">Transport</keyword>
<evidence type="ECO:0000256" key="18">
    <source>
        <dbReference type="ARBA" id="ARBA00061589"/>
    </source>
</evidence>
<keyword evidence="10" id="KW-0479">Metal-binding</keyword>
<evidence type="ECO:0000256" key="1">
    <source>
        <dbReference type="ARBA" id="ARBA00001917"/>
    </source>
</evidence>
<evidence type="ECO:0000256" key="2">
    <source>
        <dbReference type="ARBA" id="ARBA00001970"/>
    </source>
</evidence>
<evidence type="ECO:0000256" key="7">
    <source>
        <dbReference type="ARBA" id="ARBA00022630"/>
    </source>
</evidence>
<evidence type="ECO:0000256" key="5">
    <source>
        <dbReference type="ARBA" id="ARBA00022448"/>
    </source>
</evidence>
<keyword evidence="27" id="KW-1185">Reference proteome</keyword>
<dbReference type="SUPFAM" id="SSF51395">
    <property type="entry name" value="FMN-linked oxidoreductases"/>
    <property type="match status" value="1"/>
</dbReference>
<evidence type="ECO:0000256" key="6">
    <source>
        <dbReference type="ARBA" id="ARBA00022617"/>
    </source>
</evidence>
<dbReference type="CDD" id="cd02922">
    <property type="entry name" value="FCB2_FMN"/>
    <property type="match status" value="1"/>
</dbReference>
<evidence type="ECO:0000313" key="26">
    <source>
        <dbReference type="EMBL" id="CAR22287.1"/>
    </source>
</evidence>
<dbReference type="InterPro" id="IPR000262">
    <property type="entry name" value="FMN-dep_DH"/>
</dbReference>
<keyword evidence="7" id="KW-0285">Flavoprotein</keyword>
<evidence type="ECO:0000256" key="19">
    <source>
        <dbReference type="ARBA" id="ARBA00066458"/>
    </source>
</evidence>
<dbReference type="FunCoup" id="C5DES6">
    <property type="interactions" value="362"/>
</dbReference>
<dbReference type="GO" id="GO:0006089">
    <property type="term" value="P:lactate metabolic process"/>
    <property type="evidence" value="ECO:0007669"/>
    <property type="project" value="TreeGrafter"/>
</dbReference>